<evidence type="ECO:0000256" key="2">
    <source>
        <dbReference type="SAM" id="SignalP"/>
    </source>
</evidence>
<comment type="caution">
    <text evidence="3">The sequence shown here is derived from an EMBL/GenBank/DDBJ whole genome shotgun (WGS) entry which is preliminary data.</text>
</comment>
<reference evidence="3" key="1">
    <citation type="submission" date="2023-04" db="EMBL/GenBank/DDBJ databases">
        <title>Phytophthora lilii NBRC 32176.</title>
        <authorList>
            <person name="Ichikawa N."/>
            <person name="Sato H."/>
            <person name="Tonouchi N."/>
        </authorList>
    </citation>
    <scope>NUCLEOTIDE SEQUENCE</scope>
    <source>
        <strain evidence="3">NBRC 32176</strain>
    </source>
</reference>
<protein>
    <submittedName>
        <fullName evidence="3">Unnamed protein product</fullName>
    </submittedName>
</protein>
<evidence type="ECO:0000313" key="4">
    <source>
        <dbReference type="Proteomes" id="UP001165083"/>
    </source>
</evidence>
<proteinExistence type="predicted"/>
<organism evidence="3 4">
    <name type="scientific">Phytophthora lilii</name>
    <dbReference type="NCBI Taxonomy" id="2077276"/>
    <lineage>
        <taxon>Eukaryota</taxon>
        <taxon>Sar</taxon>
        <taxon>Stramenopiles</taxon>
        <taxon>Oomycota</taxon>
        <taxon>Peronosporomycetes</taxon>
        <taxon>Peronosporales</taxon>
        <taxon>Peronosporaceae</taxon>
        <taxon>Phytophthora</taxon>
    </lineage>
</organism>
<dbReference type="OrthoDB" id="154123at2759"/>
<evidence type="ECO:0000256" key="1">
    <source>
        <dbReference type="SAM" id="MobiDB-lite"/>
    </source>
</evidence>
<sequence length="448" mass="45973">MVAPQLLSAALLALALPRDVAADTKFVSACSASLSDSNPPVLQPLQAVIGDDYANLFVGLLGDSAVSKFLISDAGSSCLANMNGTALGQVMVSSTAVDTCANALEMLNVPLVQYAIGNFSIAQSSSGSEESAATDAFIQGLGLVDEGEVEQICSLYVDGFVPCLRSQLLPSLATLRSTSANGCCAAWESESVSRFDYTITGQYTKIAQLIGDVFCATQTPAFNGTSSQRCGYTFLQSAGEVANTTSANRAAALLEDLQVPTDQACLKAEGKAYNDTDGNAIAAVSSDQYTTSGCVVALDRLATWIDGLPLADNGSESYGIDLKSLFGAGKCVSGADVFPAAVQDFLPSSIVDVVSTYFSSACLHVPIKYADGCSFSRPASLVDWNYEPSHASQAGSEEDGDGTSAINSLNTVPPNVTSDSSAASSVSALGAAATMVTALLSTVLVALS</sequence>
<feature type="chain" id="PRO_5040834098" evidence="2">
    <location>
        <begin position="23"/>
        <end position="448"/>
    </location>
</feature>
<feature type="region of interest" description="Disordered" evidence="1">
    <location>
        <begin position="390"/>
        <end position="411"/>
    </location>
</feature>
<keyword evidence="4" id="KW-1185">Reference proteome</keyword>
<evidence type="ECO:0000313" key="3">
    <source>
        <dbReference type="EMBL" id="GMF18537.1"/>
    </source>
</evidence>
<dbReference type="Proteomes" id="UP001165083">
    <property type="component" value="Unassembled WGS sequence"/>
</dbReference>
<dbReference type="EMBL" id="BSXW01000319">
    <property type="protein sequence ID" value="GMF18537.1"/>
    <property type="molecule type" value="Genomic_DNA"/>
</dbReference>
<dbReference type="AlphaFoldDB" id="A0A9W6WUU9"/>
<name>A0A9W6WUU9_9STRA</name>
<feature type="signal peptide" evidence="2">
    <location>
        <begin position="1"/>
        <end position="22"/>
    </location>
</feature>
<accession>A0A9W6WUU9</accession>
<keyword evidence="2" id="KW-0732">Signal</keyword>
<gene>
    <name evidence="3" type="ORF">Plil01_000694300</name>
</gene>